<dbReference type="EMBL" id="JAIWYP010000005">
    <property type="protein sequence ID" value="KAH3822357.1"/>
    <property type="molecule type" value="Genomic_DNA"/>
</dbReference>
<dbReference type="Proteomes" id="UP000828390">
    <property type="component" value="Unassembled WGS sequence"/>
</dbReference>
<protein>
    <submittedName>
        <fullName evidence="2">Uncharacterized protein</fullName>
    </submittedName>
</protein>
<accession>A0A9D4GSY7</accession>
<reference evidence="2" key="1">
    <citation type="journal article" date="2019" name="bioRxiv">
        <title>The Genome of the Zebra Mussel, Dreissena polymorpha: A Resource for Invasive Species Research.</title>
        <authorList>
            <person name="McCartney M.A."/>
            <person name="Auch B."/>
            <person name="Kono T."/>
            <person name="Mallez S."/>
            <person name="Zhang Y."/>
            <person name="Obille A."/>
            <person name="Becker A."/>
            <person name="Abrahante J.E."/>
            <person name="Garbe J."/>
            <person name="Badalamenti J.P."/>
            <person name="Herman A."/>
            <person name="Mangelson H."/>
            <person name="Liachko I."/>
            <person name="Sullivan S."/>
            <person name="Sone E.D."/>
            <person name="Koren S."/>
            <person name="Silverstein K.A.T."/>
            <person name="Beckman K.B."/>
            <person name="Gohl D.M."/>
        </authorList>
    </citation>
    <scope>NUCLEOTIDE SEQUENCE</scope>
    <source>
        <strain evidence="2">Duluth1</strain>
        <tissue evidence="2">Whole animal</tissue>
    </source>
</reference>
<keyword evidence="3" id="KW-1185">Reference proteome</keyword>
<feature type="region of interest" description="Disordered" evidence="1">
    <location>
        <begin position="1"/>
        <end position="30"/>
    </location>
</feature>
<evidence type="ECO:0000313" key="2">
    <source>
        <dbReference type="EMBL" id="KAH3822357.1"/>
    </source>
</evidence>
<dbReference type="AlphaFoldDB" id="A0A9D4GSY7"/>
<sequence length="67" mass="7587">MANINQEVENAATRFSNEMPRSEKKNGCFRPTRSANWAHTMFPTSIPAIWIEAIALGTQALSHTRFH</sequence>
<reference evidence="2" key="2">
    <citation type="submission" date="2020-11" db="EMBL/GenBank/DDBJ databases">
        <authorList>
            <person name="McCartney M.A."/>
            <person name="Auch B."/>
            <person name="Kono T."/>
            <person name="Mallez S."/>
            <person name="Becker A."/>
            <person name="Gohl D.M."/>
            <person name="Silverstein K.A.T."/>
            <person name="Koren S."/>
            <person name="Bechman K.B."/>
            <person name="Herman A."/>
            <person name="Abrahante J.E."/>
            <person name="Garbe J."/>
        </authorList>
    </citation>
    <scope>NUCLEOTIDE SEQUENCE</scope>
    <source>
        <strain evidence="2">Duluth1</strain>
        <tissue evidence="2">Whole animal</tissue>
    </source>
</reference>
<organism evidence="2 3">
    <name type="scientific">Dreissena polymorpha</name>
    <name type="common">Zebra mussel</name>
    <name type="synonym">Mytilus polymorpha</name>
    <dbReference type="NCBI Taxonomy" id="45954"/>
    <lineage>
        <taxon>Eukaryota</taxon>
        <taxon>Metazoa</taxon>
        <taxon>Spiralia</taxon>
        <taxon>Lophotrochozoa</taxon>
        <taxon>Mollusca</taxon>
        <taxon>Bivalvia</taxon>
        <taxon>Autobranchia</taxon>
        <taxon>Heteroconchia</taxon>
        <taxon>Euheterodonta</taxon>
        <taxon>Imparidentia</taxon>
        <taxon>Neoheterodontei</taxon>
        <taxon>Myida</taxon>
        <taxon>Dreissenoidea</taxon>
        <taxon>Dreissenidae</taxon>
        <taxon>Dreissena</taxon>
    </lineage>
</organism>
<comment type="caution">
    <text evidence="2">The sequence shown here is derived from an EMBL/GenBank/DDBJ whole genome shotgun (WGS) entry which is preliminary data.</text>
</comment>
<proteinExistence type="predicted"/>
<feature type="compositionally biased region" description="Polar residues" evidence="1">
    <location>
        <begin position="1"/>
        <end position="16"/>
    </location>
</feature>
<name>A0A9D4GSY7_DREPO</name>
<evidence type="ECO:0000256" key="1">
    <source>
        <dbReference type="SAM" id="MobiDB-lite"/>
    </source>
</evidence>
<evidence type="ECO:0000313" key="3">
    <source>
        <dbReference type="Proteomes" id="UP000828390"/>
    </source>
</evidence>
<gene>
    <name evidence="2" type="ORF">DPMN_124135</name>
</gene>